<dbReference type="GeneID" id="92037037"/>
<dbReference type="InterPro" id="IPR052374">
    <property type="entry name" value="SERAC1"/>
</dbReference>
<dbReference type="EMBL" id="JBBPEH010000010">
    <property type="protein sequence ID" value="KAK7533197.1"/>
    <property type="molecule type" value="Genomic_DNA"/>
</dbReference>
<sequence>MVRPVQERDTGLRPFYEPEDPKFDIIAIHGIGAHPDDTWVQKTEDGTKINWLQNHEMLPAIVPNARIMRYGYPSAWFGSEMVSARVLDIASSLLRALQFKRQECSDRPIIFIAHCFGGVVLMRALSLSSHLKDDRRKVFESTMGIAFFSTPFRGTTSDFTSRLVAAAVAKYEDEVDTSVLQTLGADDQLLEGIMTEFDA</sequence>
<dbReference type="PANTHER" id="PTHR48182:SF3">
    <property type="entry name" value="DUF676 DOMAIN-CONTAINING PROTEIN"/>
    <property type="match status" value="1"/>
</dbReference>
<protein>
    <recommendedName>
        <fullName evidence="3">DUF676 domain-containing protein</fullName>
    </recommendedName>
</protein>
<evidence type="ECO:0008006" key="3">
    <source>
        <dbReference type="Google" id="ProtNLM"/>
    </source>
</evidence>
<keyword evidence="2" id="KW-1185">Reference proteome</keyword>
<name>A0ABR1LD79_9PEZI</name>
<accession>A0ABR1LD79</accession>
<evidence type="ECO:0000313" key="2">
    <source>
        <dbReference type="Proteomes" id="UP001360953"/>
    </source>
</evidence>
<dbReference type="SUPFAM" id="SSF53474">
    <property type="entry name" value="alpha/beta-Hydrolases"/>
    <property type="match status" value="1"/>
</dbReference>
<dbReference type="Gene3D" id="3.40.50.1820">
    <property type="entry name" value="alpha/beta hydrolase"/>
    <property type="match status" value="1"/>
</dbReference>
<comment type="caution">
    <text evidence="1">The sequence shown here is derived from an EMBL/GenBank/DDBJ whole genome shotgun (WGS) entry which is preliminary data.</text>
</comment>
<dbReference type="Proteomes" id="UP001360953">
    <property type="component" value="Unassembled WGS sequence"/>
</dbReference>
<dbReference type="PANTHER" id="PTHR48182">
    <property type="entry name" value="PROTEIN SERAC1"/>
    <property type="match status" value="1"/>
</dbReference>
<gene>
    <name evidence="1" type="ORF">J3D65DRAFT_73440</name>
</gene>
<proteinExistence type="predicted"/>
<reference evidence="1 2" key="1">
    <citation type="submission" date="2024-04" db="EMBL/GenBank/DDBJ databases">
        <title>Phyllosticta paracitricarpa is synonymous to the EU quarantine fungus P. citricarpa based on phylogenomic analyses.</title>
        <authorList>
            <consortium name="Lawrence Berkeley National Laboratory"/>
            <person name="Van ingen-buijs V.A."/>
            <person name="Van westerhoven A.C."/>
            <person name="Haridas S."/>
            <person name="Skiadas P."/>
            <person name="Martin F."/>
            <person name="Groenewald J.Z."/>
            <person name="Crous P.W."/>
            <person name="Seidl M.F."/>
        </authorList>
    </citation>
    <scope>NUCLEOTIDE SEQUENCE [LARGE SCALE GENOMIC DNA]</scope>
    <source>
        <strain evidence="1 2">CPC 17464</strain>
    </source>
</reference>
<dbReference type="InterPro" id="IPR029058">
    <property type="entry name" value="AB_hydrolase_fold"/>
</dbReference>
<dbReference type="RefSeq" id="XP_066652590.1">
    <property type="nucleotide sequence ID" value="XM_066804131.1"/>
</dbReference>
<organism evidence="1 2">
    <name type="scientific">Phyllosticta citribraziliensis</name>
    <dbReference type="NCBI Taxonomy" id="989973"/>
    <lineage>
        <taxon>Eukaryota</taxon>
        <taxon>Fungi</taxon>
        <taxon>Dikarya</taxon>
        <taxon>Ascomycota</taxon>
        <taxon>Pezizomycotina</taxon>
        <taxon>Dothideomycetes</taxon>
        <taxon>Dothideomycetes incertae sedis</taxon>
        <taxon>Botryosphaeriales</taxon>
        <taxon>Phyllostictaceae</taxon>
        <taxon>Phyllosticta</taxon>
    </lineage>
</organism>
<evidence type="ECO:0000313" key="1">
    <source>
        <dbReference type="EMBL" id="KAK7533197.1"/>
    </source>
</evidence>